<dbReference type="PANTHER" id="PTHR45688:SF13">
    <property type="entry name" value="ALANINE--GLYOXYLATE AMINOTRANSFERASE 2-LIKE"/>
    <property type="match status" value="1"/>
</dbReference>
<keyword evidence="2" id="KW-0032">Aminotransferase</keyword>
<reference evidence="2" key="1">
    <citation type="submission" date="2018-04" db="EMBL/GenBank/DDBJ databases">
        <title>Genomes of the Obligate Erwinia dacicola and Facultative Enterobacter sp. OLF Endosymbionts of the Olive Fruit fly, Bactrocera oleae.</title>
        <authorList>
            <person name="Estes A.M."/>
            <person name="Hearn D.J."/>
            <person name="Agarwal S."/>
            <person name="Pierson E.A."/>
            <person name="Dunning-Hotopp J.C."/>
        </authorList>
    </citation>
    <scope>NUCLEOTIDE SEQUENCE [LARGE SCALE GENOMIC DNA]</scope>
    <source>
        <strain evidence="2">Oroville</strain>
    </source>
</reference>
<dbReference type="PANTHER" id="PTHR45688">
    <property type="match status" value="1"/>
</dbReference>
<comment type="caution">
    <text evidence="2">The sequence shown here is derived from an EMBL/GenBank/DDBJ whole genome shotgun (WGS) entry which is preliminary data.</text>
</comment>
<dbReference type="InterPro" id="IPR015424">
    <property type="entry name" value="PyrdxlP-dep_Trfase"/>
</dbReference>
<dbReference type="InterPro" id="IPR005814">
    <property type="entry name" value="Aminotrans_3"/>
</dbReference>
<dbReference type="Gene3D" id="3.90.1150.10">
    <property type="entry name" value="Aspartate Aminotransferase, domain 1"/>
    <property type="match status" value="1"/>
</dbReference>
<evidence type="ECO:0000256" key="1">
    <source>
        <dbReference type="ARBA" id="ARBA00008954"/>
    </source>
</evidence>
<protein>
    <submittedName>
        <fullName evidence="2">Aminotransferase class-III family protein</fullName>
    </submittedName>
</protein>
<accession>A0A328TNL6</accession>
<dbReference type="InterPro" id="IPR015422">
    <property type="entry name" value="PyrdxlP-dep_Trfase_small"/>
</dbReference>
<dbReference type="GO" id="GO:0008483">
    <property type="term" value="F:transaminase activity"/>
    <property type="evidence" value="ECO:0007669"/>
    <property type="project" value="UniProtKB-KW"/>
</dbReference>
<sequence length="121" mass="13231">MLPAFSDYIPYFNTFGGNPVAMAAAQAVLNVIKEEGLQEHSRVVGTKLLAELSTLKEKYECVGDVSGAGLFIGFELVKDKASKTPDKQLALYITEMLRDNRMLTSVVGPYGVLKLYPPLAF</sequence>
<organism evidence="2 3">
    <name type="scientific">Candidatus Erwinia dacicola</name>
    <dbReference type="NCBI Taxonomy" id="252393"/>
    <lineage>
        <taxon>Bacteria</taxon>
        <taxon>Pseudomonadati</taxon>
        <taxon>Pseudomonadota</taxon>
        <taxon>Gammaproteobacteria</taxon>
        <taxon>Enterobacterales</taxon>
        <taxon>Erwiniaceae</taxon>
        <taxon>Erwinia</taxon>
    </lineage>
</organism>
<dbReference type="Pfam" id="PF00202">
    <property type="entry name" value="Aminotran_3"/>
    <property type="match status" value="1"/>
</dbReference>
<dbReference type="SUPFAM" id="SSF53383">
    <property type="entry name" value="PLP-dependent transferases"/>
    <property type="match status" value="1"/>
</dbReference>
<evidence type="ECO:0000313" key="3">
    <source>
        <dbReference type="Proteomes" id="UP000244334"/>
    </source>
</evidence>
<dbReference type="GO" id="GO:0030170">
    <property type="term" value="F:pyridoxal phosphate binding"/>
    <property type="evidence" value="ECO:0007669"/>
    <property type="project" value="InterPro"/>
</dbReference>
<dbReference type="AlphaFoldDB" id="A0A328TNL6"/>
<keyword evidence="3" id="KW-1185">Reference proteome</keyword>
<gene>
    <name evidence="2" type="ORF">ACZ87_02117</name>
</gene>
<keyword evidence="2" id="KW-0808">Transferase</keyword>
<proteinExistence type="inferred from homology"/>
<dbReference type="Proteomes" id="UP000244334">
    <property type="component" value="Unassembled WGS sequence"/>
</dbReference>
<comment type="similarity">
    <text evidence="1">Belongs to the class-III pyridoxal-phosphate-dependent aminotransferase family.</text>
</comment>
<name>A0A328TNL6_9GAMM</name>
<evidence type="ECO:0000313" key="2">
    <source>
        <dbReference type="EMBL" id="RAP71072.1"/>
    </source>
</evidence>
<dbReference type="EMBL" id="LJAM02000206">
    <property type="protein sequence ID" value="RAP71072.1"/>
    <property type="molecule type" value="Genomic_DNA"/>
</dbReference>